<dbReference type="InterPro" id="IPR002347">
    <property type="entry name" value="SDR_fam"/>
</dbReference>
<organism evidence="3 4">
    <name type="scientific">Acrodontium crateriforme</name>
    <dbReference type="NCBI Taxonomy" id="150365"/>
    <lineage>
        <taxon>Eukaryota</taxon>
        <taxon>Fungi</taxon>
        <taxon>Dikarya</taxon>
        <taxon>Ascomycota</taxon>
        <taxon>Pezizomycotina</taxon>
        <taxon>Dothideomycetes</taxon>
        <taxon>Dothideomycetidae</taxon>
        <taxon>Mycosphaerellales</taxon>
        <taxon>Teratosphaeriaceae</taxon>
        <taxon>Acrodontium</taxon>
    </lineage>
</organism>
<dbReference type="InterPro" id="IPR051019">
    <property type="entry name" value="VLCFA-Steroid_DH"/>
</dbReference>
<dbReference type="PRINTS" id="PR00081">
    <property type="entry name" value="GDHRDH"/>
</dbReference>
<dbReference type="PANTHER" id="PTHR43899:SF13">
    <property type="entry name" value="RH59310P"/>
    <property type="match status" value="1"/>
</dbReference>
<evidence type="ECO:0000256" key="2">
    <source>
        <dbReference type="ARBA" id="ARBA00023002"/>
    </source>
</evidence>
<dbReference type="GO" id="GO:0016491">
    <property type="term" value="F:oxidoreductase activity"/>
    <property type="evidence" value="ECO:0007669"/>
    <property type="project" value="UniProtKB-KW"/>
</dbReference>
<evidence type="ECO:0000313" key="4">
    <source>
        <dbReference type="Proteomes" id="UP001303373"/>
    </source>
</evidence>
<dbReference type="InterPro" id="IPR036291">
    <property type="entry name" value="NAD(P)-bd_dom_sf"/>
</dbReference>
<dbReference type="PANTHER" id="PTHR43899">
    <property type="entry name" value="RH59310P"/>
    <property type="match status" value="1"/>
</dbReference>
<dbReference type="Pfam" id="PF00106">
    <property type="entry name" value="adh_short"/>
    <property type="match status" value="1"/>
</dbReference>
<comment type="similarity">
    <text evidence="1">Belongs to the short-chain dehydrogenases/reductases (SDR) family.</text>
</comment>
<dbReference type="GO" id="GO:0005783">
    <property type="term" value="C:endoplasmic reticulum"/>
    <property type="evidence" value="ECO:0007669"/>
    <property type="project" value="TreeGrafter"/>
</dbReference>
<dbReference type="Gene3D" id="3.40.50.720">
    <property type="entry name" value="NAD(P)-binding Rossmann-like Domain"/>
    <property type="match status" value="1"/>
</dbReference>
<evidence type="ECO:0000256" key="1">
    <source>
        <dbReference type="ARBA" id="ARBA00006484"/>
    </source>
</evidence>
<dbReference type="EMBL" id="CP138593">
    <property type="protein sequence ID" value="WPH04987.1"/>
    <property type="molecule type" value="Genomic_DNA"/>
</dbReference>
<dbReference type="Proteomes" id="UP001303373">
    <property type="component" value="Chromosome 14"/>
</dbReference>
<accession>A0AAQ3MC40</accession>
<dbReference type="AlphaFoldDB" id="A0AAQ3MC40"/>
<proteinExistence type="inferred from homology"/>
<evidence type="ECO:0000313" key="3">
    <source>
        <dbReference type="EMBL" id="WPH04987.1"/>
    </source>
</evidence>
<sequence>MPRRPTTNSKSSVREVDRKQFRYAVFAGGCRNSRQPCRTETLEAIITVIRGRYCSASSKHFADMDALTTNGIGTRAMNLVRQTSVMTALASVGGLWGAYQLQKLASVVYLHFLRPCSIDQYAKGSTSTWALVTGSSDGIGKGFAEELCQRGFNVVLHGRNQTKLQAVKTQLLEKWPQREIRILVLDALTGVRSAADLQEAANQLEDLNLKILVNNIGGSGGLKPAWLPLAQRKPEDTSLFLDLNAAFPTEITRVLLPQLIRNGPALILSVGSVCGEVASPYASVYAGAKAYNKAWSRSLSLEMVAEGHNVEVLNILVGEVSSGSQPQELNFFCPSSRRMAKASLDKVGCGKDVVWAYWPHQLQFGTILKLPRAIMNRMILSMVLEEKAKEENGMKKKP</sequence>
<gene>
    <name evidence="3" type="ORF">R9X50_00788500</name>
</gene>
<protein>
    <submittedName>
        <fullName evidence="3">Short chain dehydrogenase</fullName>
    </submittedName>
</protein>
<keyword evidence="4" id="KW-1185">Reference proteome</keyword>
<name>A0AAQ3MC40_9PEZI</name>
<dbReference type="SUPFAM" id="SSF51735">
    <property type="entry name" value="NAD(P)-binding Rossmann-fold domains"/>
    <property type="match status" value="1"/>
</dbReference>
<keyword evidence="2" id="KW-0560">Oxidoreductase</keyword>
<reference evidence="3 4" key="1">
    <citation type="submission" date="2023-11" db="EMBL/GenBank/DDBJ databases">
        <title>An acidophilic fungus is an integral part of prey digestion in a carnivorous sundew plant.</title>
        <authorList>
            <person name="Tsai I.J."/>
        </authorList>
    </citation>
    <scope>NUCLEOTIDE SEQUENCE [LARGE SCALE GENOMIC DNA]</scope>
    <source>
        <strain evidence="3">169a</strain>
    </source>
</reference>